<evidence type="ECO:0000256" key="1">
    <source>
        <dbReference type="SAM" id="MobiDB-lite"/>
    </source>
</evidence>
<dbReference type="Proteomes" id="UP001439008">
    <property type="component" value="Unassembled WGS sequence"/>
</dbReference>
<proteinExistence type="predicted"/>
<feature type="compositionally biased region" description="Polar residues" evidence="1">
    <location>
        <begin position="32"/>
        <end position="42"/>
    </location>
</feature>
<name>A0ABV2AMB7_9EUKA</name>
<gene>
    <name evidence="2" type="ORF">MHBO_002450</name>
</gene>
<evidence type="ECO:0000313" key="3">
    <source>
        <dbReference type="Proteomes" id="UP001439008"/>
    </source>
</evidence>
<dbReference type="EMBL" id="JBDODL010000887">
    <property type="protein sequence ID" value="MES1920818.1"/>
    <property type="molecule type" value="Genomic_DNA"/>
</dbReference>
<reference evidence="2 3" key="1">
    <citation type="journal article" date="2024" name="BMC Biol.">
        <title>Comparative genomics of Ascetosporea gives new insight into the evolutionary basis for animal parasitism in Rhizaria.</title>
        <authorList>
            <person name="Hiltunen Thoren M."/>
            <person name="Onut-Brannstrom I."/>
            <person name="Alfjorden A."/>
            <person name="Peckova H."/>
            <person name="Swords F."/>
            <person name="Hooper C."/>
            <person name="Holzer A.S."/>
            <person name="Bass D."/>
            <person name="Burki F."/>
        </authorList>
    </citation>
    <scope>NUCLEOTIDE SEQUENCE [LARGE SCALE GENOMIC DNA]</scope>
    <source>
        <strain evidence="2">20-A016</strain>
    </source>
</reference>
<organism evidence="2 3">
    <name type="scientific">Bonamia ostreae</name>
    <dbReference type="NCBI Taxonomy" id="126728"/>
    <lineage>
        <taxon>Eukaryota</taxon>
        <taxon>Sar</taxon>
        <taxon>Rhizaria</taxon>
        <taxon>Endomyxa</taxon>
        <taxon>Ascetosporea</taxon>
        <taxon>Haplosporida</taxon>
        <taxon>Bonamia</taxon>
    </lineage>
</organism>
<feature type="compositionally biased region" description="Basic and acidic residues" evidence="1">
    <location>
        <begin position="43"/>
        <end position="53"/>
    </location>
</feature>
<keyword evidence="3" id="KW-1185">Reference proteome</keyword>
<evidence type="ECO:0000313" key="2">
    <source>
        <dbReference type="EMBL" id="MES1920818.1"/>
    </source>
</evidence>
<sequence length="538" mass="63010">MFLLKNNGKSPINILFPIYRPKKHFWNKLLESTNKNKQSTKSDPNKIEENNNKTKIIKRENDEVGHSYEFTDKNFVKKIYGGKALKDSALKSEIIFNRRNEDFLEFKKSLLDPTIVRPENHLRLPENEDLPASIPSFKETKIVSPFRKKPIIFPPKPLQEAHENFLFKSVSSKSPKDGQVLSVQDRFNLMIDKTFEKVSKAKSGDDLVEILRNDWLNPNSVLSDRCESMRRTLEVFLQLGQIKQFAFINSKKLDSLLEEIVEDIKNKIPYLTSTQLADIFWSFAKMGARPASIINKLVAKVESKLSQFSMGQISDIFYSFEELRIKSPKLYKNVERSVIESHPRTLKELTPTQLIQLSYGAIIGTKIQNQRRDMCWHLCREIGKMWKPKPFVPLSSMLQLCRFTTAINILFQDDRFKGLIPNDLREKALFLFKSGRAEMYSPPFLDPMARDVVKAHITTMMRKQNPLTMGINGWWLWSLDRRNPPFSVEPASKSWYTRLDDKRRMLGSYMFRNHIIERHGLYSLHIPFYEWEKLVCFR</sequence>
<comment type="caution">
    <text evidence="2">The sequence shown here is derived from an EMBL/GenBank/DDBJ whole genome shotgun (WGS) entry which is preliminary data.</text>
</comment>
<feature type="region of interest" description="Disordered" evidence="1">
    <location>
        <begin position="32"/>
        <end position="53"/>
    </location>
</feature>
<accession>A0ABV2AMB7</accession>
<protein>
    <submittedName>
        <fullName evidence="2">Uncharacterized protein</fullName>
    </submittedName>
</protein>
<feature type="non-terminal residue" evidence="2">
    <location>
        <position position="538"/>
    </location>
</feature>